<feature type="transmembrane region" description="Helical" evidence="8">
    <location>
        <begin position="304"/>
        <end position="326"/>
    </location>
</feature>
<keyword evidence="3" id="KW-0813">Transport</keyword>
<dbReference type="InterPro" id="IPR020846">
    <property type="entry name" value="MFS_dom"/>
</dbReference>
<feature type="transmembrane region" description="Helical" evidence="8">
    <location>
        <begin position="367"/>
        <end position="386"/>
    </location>
</feature>
<feature type="transmembrane region" description="Helical" evidence="8">
    <location>
        <begin position="137"/>
        <end position="159"/>
    </location>
</feature>
<dbReference type="GO" id="GO:0005886">
    <property type="term" value="C:plasma membrane"/>
    <property type="evidence" value="ECO:0007669"/>
    <property type="project" value="UniProtKB-SubCell"/>
</dbReference>
<dbReference type="InterPro" id="IPR005829">
    <property type="entry name" value="Sugar_transporter_CS"/>
</dbReference>
<evidence type="ECO:0000256" key="1">
    <source>
        <dbReference type="ARBA" id="ARBA00004651"/>
    </source>
</evidence>
<evidence type="ECO:0000256" key="7">
    <source>
        <dbReference type="ARBA" id="ARBA00023136"/>
    </source>
</evidence>
<organism evidence="10 11">
    <name type="scientific">Streptococcus troglodytae</name>
    <dbReference type="NCBI Taxonomy" id="1111760"/>
    <lineage>
        <taxon>Bacteria</taxon>
        <taxon>Bacillati</taxon>
        <taxon>Bacillota</taxon>
        <taxon>Bacilli</taxon>
        <taxon>Lactobacillales</taxon>
        <taxon>Streptococcaceae</taxon>
        <taxon>Streptococcus</taxon>
    </lineage>
</organism>
<evidence type="ECO:0000256" key="6">
    <source>
        <dbReference type="ARBA" id="ARBA00022989"/>
    </source>
</evidence>
<dbReference type="PROSITE" id="PS00216">
    <property type="entry name" value="SUGAR_TRANSPORT_1"/>
    <property type="match status" value="1"/>
</dbReference>
<comment type="subcellular location">
    <subcellularLocation>
        <location evidence="1">Cell membrane</location>
        <topology evidence="1">Multi-pass membrane protein</topology>
    </subcellularLocation>
</comment>
<evidence type="ECO:0000256" key="8">
    <source>
        <dbReference type="SAM" id="Phobius"/>
    </source>
</evidence>
<dbReference type="CDD" id="cd17324">
    <property type="entry name" value="MFS_NepI_like"/>
    <property type="match status" value="1"/>
</dbReference>
<feature type="transmembrane region" description="Helical" evidence="8">
    <location>
        <begin position="79"/>
        <end position="96"/>
    </location>
</feature>
<dbReference type="PANTHER" id="PTHR43271:SF2">
    <property type="entry name" value="BLL2771 PROTEIN"/>
    <property type="match status" value="1"/>
</dbReference>
<dbReference type="RefSeq" id="WP_128833120.1">
    <property type="nucleotide sequence ID" value="NZ_AP014612.1"/>
</dbReference>
<feature type="transmembrane region" description="Helical" evidence="8">
    <location>
        <begin position="338"/>
        <end position="361"/>
    </location>
</feature>
<evidence type="ECO:0000256" key="3">
    <source>
        <dbReference type="ARBA" id="ARBA00022448"/>
    </source>
</evidence>
<dbReference type="Gene3D" id="1.20.1250.20">
    <property type="entry name" value="MFS general substrate transporter like domains"/>
    <property type="match status" value="1"/>
</dbReference>
<dbReference type="PROSITE" id="PS50850">
    <property type="entry name" value="MFS"/>
    <property type="match status" value="1"/>
</dbReference>
<dbReference type="EMBL" id="AP014612">
    <property type="protein sequence ID" value="BAQ24033.1"/>
    <property type="molecule type" value="Genomic_DNA"/>
</dbReference>
<feature type="transmembrane region" description="Helical" evidence="8">
    <location>
        <begin position="102"/>
        <end position="125"/>
    </location>
</feature>
<dbReference type="Proteomes" id="UP000217758">
    <property type="component" value="Chromosome"/>
</dbReference>
<feature type="transmembrane region" description="Helical" evidence="8">
    <location>
        <begin position="280"/>
        <end position="298"/>
    </location>
</feature>
<dbReference type="SUPFAM" id="SSF103473">
    <property type="entry name" value="MFS general substrate transporter"/>
    <property type="match status" value="1"/>
</dbReference>
<feature type="domain" description="Major facilitator superfamily (MFS) profile" evidence="9">
    <location>
        <begin position="7"/>
        <end position="391"/>
    </location>
</feature>
<evidence type="ECO:0000313" key="10">
    <source>
        <dbReference type="EMBL" id="BAQ24033.1"/>
    </source>
</evidence>
<keyword evidence="6 8" id="KW-1133">Transmembrane helix</keyword>
<keyword evidence="5 8" id="KW-0812">Transmembrane</keyword>
<dbReference type="PANTHER" id="PTHR43271">
    <property type="entry name" value="BLL2771 PROTEIN"/>
    <property type="match status" value="1"/>
</dbReference>
<feature type="transmembrane region" description="Helical" evidence="8">
    <location>
        <begin position="50"/>
        <end position="70"/>
    </location>
</feature>
<feature type="transmembrane region" description="Helical" evidence="8">
    <location>
        <begin position="165"/>
        <end position="187"/>
    </location>
</feature>
<comment type="similarity">
    <text evidence="2">Belongs to the major facilitator superfamily.</text>
</comment>
<dbReference type="InterPro" id="IPR036259">
    <property type="entry name" value="MFS_trans_sf"/>
</dbReference>
<evidence type="ECO:0000256" key="2">
    <source>
        <dbReference type="ARBA" id="ARBA00008335"/>
    </source>
</evidence>
<feature type="transmembrane region" description="Helical" evidence="8">
    <location>
        <begin position="251"/>
        <end position="268"/>
    </location>
</feature>
<dbReference type="GO" id="GO:0022857">
    <property type="term" value="F:transmembrane transporter activity"/>
    <property type="evidence" value="ECO:0007669"/>
    <property type="project" value="InterPro"/>
</dbReference>
<sequence length="392" mass="43383">MKGNQFKINEISLAILLFWCGLIVVASNYITIPLMSAFTQQFHVSAKQTAWLGTSFSFAYALSCLLVGVLSDRFGRKRIMVGGLILLSVITLIIPFGNQLSWLIMGRIMQGIAASSFAPVAVVYISEKFSKEIKGTVVGLVSASFLISAIVGQIMSAYISRLLNWQAVFCTFGIIYLLTAIILYSYASPVSNQSKGISFSQLFRHYWKLLRKKNLIKLYLIALTLLFAFVAFYTVLEGYSVHTFHLSKDSIFRIRALGVIGMLFAPFADKLARKFDIKRLLILSLLFSLVSLLIIAFYPYLNVLIIMSLLFVAGISIIVPTLIILVGRFEQDQAGIAVSFYTFILFLGASFGPIAGVQLLTVLGAKATFLTLALLLLFSMLIAFTLDIKGEQ</sequence>
<evidence type="ECO:0000259" key="9">
    <source>
        <dbReference type="PROSITE" id="PS50850"/>
    </source>
</evidence>
<evidence type="ECO:0000256" key="5">
    <source>
        <dbReference type="ARBA" id="ARBA00022692"/>
    </source>
</evidence>
<dbReference type="KEGG" id="strg:SRT_07720"/>
<evidence type="ECO:0000256" key="4">
    <source>
        <dbReference type="ARBA" id="ARBA00022475"/>
    </source>
</evidence>
<proteinExistence type="inferred from homology"/>
<feature type="transmembrane region" description="Helical" evidence="8">
    <location>
        <begin position="12"/>
        <end position="30"/>
    </location>
</feature>
<reference evidence="10 11" key="1">
    <citation type="journal article" date="2016" name="Microbiol. Immunol.">
        <title>Complete genome sequence of Streptococcus troglodytae TKU31 isolated from the oral cavity of a chimpanzee (Pan troglodytes).</title>
        <authorList>
            <person name="Okamoto M."/>
            <person name="Naito M."/>
            <person name="Miyanohara M."/>
            <person name="Imai S."/>
            <person name="Nomura Y."/>
            <person name="Saito W."/>
            <person name="Momoi Y."/>
            <person name="Takada K."/>
            <person name="Miyabe-Nishiwaki T."/>
            <person name="Tomonaga M."/>
            <person name="Hanada N."/>
        </authorList>
    </citation>
    <scope>NUCLEOTIDE SEQUENCE [LARGE SCALE GENOMIC DNA]</scope>
    <source>
        <strain evidence="11">TKU 31</strain>
    </source>
</reference>
<keyword evidence="4" id="KW-1003">Cell membrane</keyword>
<keyword evidence="11" id="KW-1185">Reference proteome</keyword>
<dbReference type="Pfam" id="PF07690">
    <property type="entry name" value="MFS_1"/>
    <property type="match status" value="1"/>
</dbReference>
<accession>A0A1L7LIL2</accession>
<keyword evidence="7 8" id="KW-0472">Membrane</keyword>
<feature type="transmembrane region" description="Helical" evidence="8">
    <location>
        <begin position="218"/>
        <end position="236"/>
    </location>
</feature>
<name>A0A1L7LIL2_9STRE</name>
<evidence type="ECO:0000313" key="11">
    <source>
        <dbReference type="Proteomes" id="UP000217758"/>
    </source>
</evidence>
<protein>
    <submittedName>
        <fullName evidence="10">Permease</fullName>
    </submittedName>
</protein>
<gene>
    <name evidence="10" type="ORF">SRT_07720</name>
</gene>
<dbReference type="AlphaFoldDB" id="A0A1L7LIL2"/>
<dbReference type="InterPro" id="IPR011701">
    <property type="entry name" value="MFS"/>
</dbReference>